<feature type="region of interest" description="Disordered" evidence="1">
    <location>
        <begin position="25"/>
        <end position="49"/>
    </location>
</feature>
<dbReference type="InterPro" id="IPR029046">
    <property type="entry name" value="LolA/LolB/LppX"/>
</dbReference>
<dbReference type="Gene3D" id="2.50.20.20">
    <property type="match status" value="1"/>
</dbReference>
<dbReference type="OrthoDB" id="3871377at2"/>
<evidence type="ECO:0000313" key="3">
    <source>
        <dbReference type="EMBL" id="MQS12734.1"/>
    </source>
</evidence>
<dbReference type="PROSITE" id="PS51257">
    <property type="entry name" value="PROKAR_LIPOPROTEIN"/>
    <property type="match status" value="1"/>
</dbReference>
<dbReference type="EMBL" id="WBOF01000001">
    <property type="protein sequence ID" value="MQS12734.1"/>
    <property type="molecule type" value="Genomic_DNA"/>
</dbReference>
<protein>
    <recommendedName>
        <fullName evidence="5">LppX_LprAFG lipoprotein</fullName>
    </recommendedName>
</protein>
<evidence type="ECO:0000256" key="2">
    <source>
        <dbReference type="SAM" id="SignalP"/>
    </source>
</evidence>
<feature type="compositionally biased region" description="Basic and acidic residues" evidence="1">
    <location>
        <begin position="35"/>
        <end position="49"/>
    </location>
</feature>
<sequence>MRAVRLASAAVTAAVLLAGLTACGSSAKSGNDAAKSGDAKAGDTKTGDAKPGDVAAGALAGDPKAALAAAVLVMQKAGNGKVAMIAPNGTKRPEGKGDADWKSPTAPAIDLASEEEGKKFRVRVLGTDTYLGGGDAQAAVMGGKHWVKVTPTNQMGAGFLVMGQMLNPVIQLTLASQGKPTKVGEETVDGVQTTHFRAVEDASVMVAGMPNLSPEQRQAAQKVLEEDGKNLTVDLWLNGKMELVQYKEFGDKAGEQKAVTVKYSGLGTAAKIEAPAATDLGSEADILKLLG</sequence>
<name>A0A6N7KRV4_9ACTN</name>
<gene>
    <name evidence="3" type="ORF">F7Q99_10625</name>
</gene>
<keyword evidence="4" id="KW-1185">Reference proteome</keyword>
<keyword evidence="2" id="KW-0732">Signal</keyword>
<proteinExistence type="predicted"/>
<dbReference type="Proteomes" id="UP000450000">
    <property type="component" value="Unassembled WGS sequence"/>
</dbReference>
<evidence type="ECO:0000256" key="1">
    <source>
        <dbReference type="SAM" id="MobiDB-lite"/>
    </source>
</evidence>
<comment type="caution">
    <text evidence="3">The sequence shown here is derived from an EMBL/GenBank/DDBJ whole genome shotgun (WGS) entry which is preliminary data.</text>
</comment>
<feature type="chain" id="PRO_5026877497" description="LppX_LprAFG lipoprotein" evidence="2">
    <location>
        <begin position="28"/>
        <end position="291"/>
    </location>
</feature>
<dbReference type="AlphaFoldDB" id="A0A6N7KRV4"/>
<organism evidence="3 4">
    <name type="scientific">Streptomyces kaniharaensis</name>
    <dbReference type="NCBI Taxonomy" id="212423"/>
    <lineage>
        <taxon>Bacteria</taxon>
        <taxon>Bacillati</taxon>
        <taxon>Actinomycetota</taxon>
        <taxon>Actinomycetes</taxon>
        <taxon>Kitasatosporales</taxon>
        <taxon>Streptomycetaceae</taxon>
        <taxon>Streptomyces</taxon>
    </lineage>
</organism>
<dbReference type="RefSeq" id="WP_153461020.1">
    <property type="nucleotide sequence ID" value="NZ_WBOF01000001.1"/>
</dbReference>
<feature type="signal peptide" evidence="2">
    <location>
        <begin position="1"/>
        <end position="27"/>
    </location>
</feature>
<accession>A0A6N7KRV4</accession>
<evidence type="ECO:0008006" key="5">
    <source>
        <dbReference type="Google" id="ProtNLM"/>
    </source>
</evidence>
<evidence type="ECO:0000313" key="4">
    <source>
        <dbReference type="Proteomes" id="UP000450000"/>
    </source>
</evidence>
<dbReference type="SUPFAM" id="SSF89392">
    <property type="entry name" value="Prokaryotic lipoproteins and lipoprotein localization factors"/>
    <property type="match status" value="1"/>
</dbReference>
<reference evidence="3 4" key="1">
    <citation type="submission" date="2019-09" db="EMBL/GenBank/DDBJ databases">
        <title>Genome Sequences of Streptomyces kaniharaensis ATCC 21070.</title>
        <authorList>
            <person name="Zhu W."/>
            <person name="De Crecy-Lagard V."/>
            <person name="Richards N.G."/>
        </authorList>
    </citation>
    <scope>NUCLEOTIDE SEQUENCE [LARGE SCALE GENOMIC DNA]</scope>
    <source>
        <strain evidence="3 4">SF-557</strain>
    </source>
</reference>